<dbReference type="SUPFAM" id="SSF48452">
    <property type="entry name" value="TPR-like"/>
    <property type="match status" value="1"/>
</dbReference>
<evidence type="ECO:0000313" key="2">
    <source>
        <dbReference type="Proteomes" id="UP000264002"/>
    </source>
</evidence>
<protein>
    <recommendedName>
        <fullName evidence="3">Tetratricopeptide repeat protein</fullName>
    </recommendedName>
</protein>
<dbReference type="InterPro" id="IPR011990">
    <property type="entry name" value="TPR-like_helical_dom_sf"/>
</dbReference>
<sequence>MENYFTRLLISSELDDPLYFARVHQNIADLEKKRVAHFNEYGPINQKYIVLMGELNMAYYRAGETQKELEIAQQIYQTSQLLHGEEDEATVEAMIALGTSYLDNGLSTEAQSIVENLLSRDFTKEDGPSYDLYIDLLCLQADIYYKRKQFDEELLIRQQVLTILTSFQGSTSSQSIMARCALGVCLEKRYAWREALEQYRIIRSYLDIETDFASEAEKIGLLVHIARCYRKLGEVEDAKTLYRWAHRKAHVYFGPASPLALKMQRILKAAEQNKRSYHS</sequence>
<gene>
    <name evidence="1" type="ORF">DYP60_10340</name>
</gene>
<keyword evidence="2" id="KW-1185">Reference proteome</keyword>
<organism evidence="1 2">
    <name type="scientific">Sphaerochaeta halotolerans</name>
    <dbReference type="NCBI Taxonomy" id="2293840"/>
    <lineage>
        <taxon>Bacteria</taxon>
        <taxon>Pseudomonadati</taxon>
        <taxon>Spirochaetota</taxon>
        <taxon>Spirochaetia</taxon>
        <taxon>Spirochaetales</taxon>
        <taxon>Sphaerochaetaceae</taxon>
        <taxon>Sphaerochaeta</taxon>
    </lineage>
</organism>
<dbReference type="Gene3D" id="1.25.40.10">
    <property type="entry name" value="Tetratricopeptide repeat domain"/>
    <property type="match status" value="1"/>
</dbReference>
<reference evidence="1 2" key="2">
    <citation type="submission" date="2018-09" db="EMBL/GenBank/DDBJ databases">
        <title>Genome of Sphaerochaeta halotolerans strain 4-11.</title>
        <authorList>
            <person name="Nazina T.N."/>
            <person name="Sokolova D.S."/>
        </authorList>
    </citation>
    <scope>NUCLEOTIDE SEQUENCE [LARGE SCALE GENOMIC DNA]</scope>
    <source>
        <strain evidence="1 2">4-11</strain>
    </source>
</reference>
<dbReference type="EMBL" id="QUWK01000010">
    <property type="protein sequence ID" value="RFU94360.1"/>
    <property type="molecule type" value="Genomic_DNA"/>
</dbReference>
<accession>A0A372MGQ8</accession>
<dbReference type="Proteomes" id="UP000264002">
    <property type="component" value="Unassembled WGS sequence"/>
</dbReference>
<dbReference type="OrthoDB" id="369915at2"/>
<dbReference type="AlphaFoldDB" id="A0A372MGQ8"/>
<comment type="caution">
    <text evidence="1">The sequence shown here is derived from an EMBL/GenBank/DDBJ whole genome shotgun (WGS) entry which is preliminary data.</text>
</comment>
<proteinExistence type="predicted"/>
<name>A0A372MGQ8_9SPIR</name>
<evidence type="ECO:0008006" key="3">
    <source>
        <dbReference type="Google" id="ProtNLM"/>
    </source>
</evidence>
<reference evidence="2" key="1">
    <citation type="submission" date="2018-08" db="EMBL/GenBank/DDBJ databases">
        <authorList>
            <person name="Grouzdev D.S."/>
            <person name="Krutkina M.S."/>
        </authorList>
    </citation>
    <scope>NUCLEOTIDE SEQUENCE [LARGE SCALE GENOMIC DNA]</scope>
    <source>
        <strain evidence="2">4-11</strain>
    </source>
</reference>
<evidence type="ECO:0000313" key="1">
    <source>
        <dbReference type="EMBL" id="RFU94360.1"/>
    </source>
</evidence>
<dbReference type="RefSeq" id="WP_133299331.1">
    <property type="nucleotide sequence ID" value="NZ_QUWK01000010.1"/>
</dbReference>